<dbReference type="RefSeq" id="WP_219082399.1">
    <property type="nucleotide sequence ID" value="NZ_JAHBBD010000019.1"/>
</dbReference>
<proteinExistence type="predicted"/>
<name>A0ABS6WC92_9BIFI</name>
<dbReference type="PANTHER" id="PTHR11106">
    <property type="entry name" value="GANGLIOSIDE INDUCED DIFFERENTIATION ASSOCIATED PROTEIN 2-RELATED"/>
    <property type="match status" value="1"/>
</dbReference>
<protein>
    <submittedName>
        <fullName evidence="2">Macro domain-containing protein</fullName>
    </submittedName>
</protein>
<organism evidence="2 3">
    <name type="scientific">Bifidobacterium phasiani</name>
    <dbReference type="NCBI Taxonomy" id="2834431"/>
    <lineage>
        <taxon>Bacteria</taxon>
        <taxon>Bacillati</taxon>
        <taxon>Actinomycetota</taxon>
        <taxon>Actinomycetes</taxon>
        <taxon>Bifidobacteriales</taxon>
        <taxon>Bifidobacteriaceae</taxon>
        <taxon>Bifidobacterium</taxon>
    </lineage>
</organism>
<evidence type="ECO:0000259" key="1">
    <source>
        <dbReference type="PROSITE" id="PS51154"/>
    </source>
</evidence>
<dbReference type="EMBL" id="JAHBBD010000019">
    <property type="protein sequence ID" value="MBW3083356.1"/>
    <property type="molecule type" value="Genomic_DNA"/>
</dbReference>
<dbReference type="Pfam" id="PF01661">
    <property type="entry name" value="Macro"/>
    <property type="match status" value="1"/>
</dbReference>
<gene>
    <name evidence="2" type="ORF">KIH73_08265</name>
</gene>
<keyword evidence="3" id="KW-1185">Reference proteome</keyword>
<reference evidence="2 3" key="1">
    <citation type="submission" date="2021-05" db="EMBL/GenBank/DDBJ databases">
        <title>Phylogenetic classification of ten novel species belonging to the genus Bifidobacterium comprising B. colchicus sp. nov., B. abeli sp. nov., B. bicoloris sp. nov., B. guerezis sp. nov., B. rosaliae sp. nov., B. santillanensis sp. nov., B. argentati sp. nov., B. amazzoni sp. nov., B. pluviali sp. nov., and B. pinnaculum sp. nov.</title>
        <authorList>
            <person name="Lugli G.A."/>
            <person name="Ruiz Garcia L."/>
            <person name="Margolles A."/>
            <person name="Ventura M."/>
        </authorList>
    </citation>
    <scope>NUCLEOTIDE SEQUENCE [LARGE SCALE GENOMIC DNA]</scope>
    <source>
        <strain evidence="2 3">6T3</strain>
    </source>
</reference>
<dbReference type="CDD" id="cd02908">
    <property type="entry name" value="Macro_OAADPr_deacetylase"/>
    <property type="match status" value="1"/>
</dbReference>
<dbReference type="InterPro" id="IPR002589">
    <property type="entry name" value="Macro_dom"/>
</dbReference>
<comment type="caution">
    <text evidence="2">The sequence shown here is derived from an EMBL/GenBank/DDBJ whole genome shotgun (WGS) entry which is preliminary data.</text>
</comment>
<dbReference type="Proteomes" id="UP000812844">
    <property type="component" value="Unassembled WGS sequence"/>
</dbReference>
<dbReference type="SMART" id="SM00506">
    <property type="entry name" value="A1pp"/>
    <property type="match status" value="1"/>
</dbReference>
<accession>A0ABS6WC92</accession>
<evidence type="ECO:0000313" key="3">
    <source>
        <dbReference type="Proteomes" id="UP000812844"/>
    </source>
</evidence>
<dbReference type="PANTHER" id="PTHR11106:SF27">
    <property type="entry name" value="MACRO DOMAIN-CONTAINING PROTEIN"/>
    <property type="match status" value="1"/>
</dbReference>
<sequence length="172" mass="17865">MPLHVVRQDITTMAVDAVVNAANTSLAMGGGVCGAIFRAAGVGPMQRACAAAAPVPTGEAAVTPGFGLPARYVIHTPGPVWRGGTRGEKRLLRSCYRRCLAVADEHGCSSVAFPLISGGIYGYPVDEAVAVAVDEIRTFLDGHPEMTVYLTLMDDHAFEVASALLGPDAAAR</sequence>
<dbReference type="PROSITE" id="PS51154">
    <property type="entry name" value="MACRO"/>
    <property type="match status" value="1"/>
</dbReference>
<feature type="domain" description="Macro" evidence="1">
    <location>
        <begin position="1"/>
        <end position="157"/>
    </location>
</feature>
<evidence type="ECO:0000313" key="2">
    <source>
        <dbReference type="EMBL" id="MBW3083356.1"/>
    </source>
</evidence>